<sequence length="131" mass="13774">MRASCCNVCNVGRAGASSVGTHAFKRRRASKECSKQAPSAVESDAERVELVLEEGTFGGAANMAAPLEGSEFLTVEKGRQQPSGGQDRATFSEMDIAVIDSDDEGEDGKATDSEVGRRVVSGAWMEAVRCG</sequence>
<keyword evidence="2" id="KW-1185">Reference proteome</keyword>
<gene>
    <name evidence="1" type="ORF">NDU88_007151</name>
</gene>
<evidence type="ECO:0000313" key="2">
    <source>
        <dbReference type="Proteomes" id="UP001066276"/>
    </source>
</evidence>
<dbReference type="AlphaFoldDB" id="A0AAV7RT85"/>
<proteinExistence type="predicted"/>
<dbReference type="EMBL" id="JANPWB010000009">
    <property type="protein sequence ID" value="KAJ1154399.1"/>
    <property type="molecule type" value="Genomic_DNA"/>
</dbReference>
<name>A0AAV7RT85_PLEWA</name>
<reference evidence="1" key="1">
    <citation type="journal article" date="2022" name="bioRxiv">
        <title>Sequencing and chromosome-scale assembly of the giantPleurodeles waltlgenome.</title>
        <authorList>
            <person name="Brown T."/>
            <person name="Elewa A."/>
            <person name="Iarovenko S."/>
            <person name="Subramanian E."/>
            <person name="Araus A.J."/>
            <person name="Petzold A."/>
            <person name="Susuki M."/>
            <person name="Suzuki K.-i.T."/>
            <person name="Hayashi T."/>
            <person name="Toyoda A."/>
            <person name="Oliveira C."/>
            <person name="Osipova E."/>
            <person name="Leigh N.D."/>
            <person name="Simon A."/>
            <person name="Yun M.H."/>
        </authorList>
    </citation>
    <scope>NUCLEOTIDE SEQUENCE</scope>
    <source>
        <strain evidence="1">20211129_DDA</strain>
        <tissue evidence="1">Liver</tissue>
    </source>
</reference>
<comment type="caution">
    <text evidence="1">The sequence shown here is derived from an EMBL/GenBank/DDBJ whole genome shotgun (WGS) entry which is preliminary data.</text>
</comment>
<accession>A0AAV7RT85</accession>
<protein>
    <submittedName>
        <fullName evidence="1">Uncharacterized protein</fullName>
    </submittedName>
</protein>
<organism evidence="1 2">
    <name type="scientific">Pleurodeles waltl</name>
    <name type="common">Iberian ribbed newt</name>
    <dbReference type="NCBI Taxonomy" id="8319"/>
    <lineage>
        <taxon>Eukaryota</taxon>
        <taxon>Metazoa</taxon>
        <taxon>Chordata</taxon>
        <taxon>Craniata</taxon>
        <taxon>Vertebrata</taxon>
        <taxon>Euteleostomi</taxon>
        <taxon>Amphibia</taxon>
        <taxon>Batrachia</taxon>
        <taxon>Caudata</taxon>
        <taxon>Salamandroidea</taxon>
        <taxon>Salamandridae</taxon>
        <taxon>Pleurodelinae</taxon>
        <taxon>Pleurodeles</taxon>
    </lineage>
</organism>
<evidence type="ECO:0000313" key="1">
    <source>
        <dbReference type="EMBL" id="KAJ1154399.1"/>
    </source>
</evidence>
<dbReference type="Proteomes" id="UP001066276">
    <property type="component" value="Chromosome 5"/>
</dbReference>